<sequence length="284" mass="29875">MPPNTPITRNTRKNWIVLAVALALGGLAAYAASNYLAERMAEIDARATDIDMVQVVVAKTSLPAGASITPDTVAVRGIPRPWAHSGAITPDQFSRAESLVLAYPAAVGEAILWAQLEGRRAPTFSARLQSGQRAVTVPVDEISSLSGMVEPGDRIDIVVSARNETRSFTFTLLQSIPVLATGSRVDADTRDPDGQPRSYTTITLDTSPEDAKRVIAAREIGRVTALLRAPGDITPVSTAITDGRKLLGLPDGDGKGISSVPVIYGGGPITSGLKMSSHAETPLD</sequence>
<organism evidence="2 3">
    <name type="scientific">Thauera terpenica 58Eu</name>
    <dbReference type="NCBI Taxonomy" id="1348657"/>
    <lineage>
        <taxon>Bacteria</taxon>
        <taxon>Pseudomonadati</taxon>
        <taxon>Pseudomonadota</taxon>
        <taxon>Betaproteobacteria</taxon>
        <taxon>Rhodocyclales</taxon>
        <taxon>Zoogloeaceae</taxon>
        <taxon>Thauera</taxon>
    </lineage>
</organism>
<proteinExistence type="predicted"/>
<name>S9ZL56_9RHOO</name>
<dbReference type="Pfam" id="PF16976">
    <property type="entry name" value="RcpC"/>
    <property type="match status" value="1"/>
</dbReference>
<reference evidence="2 3" key="1">
    <citation type="submission" date="2013-06" db="EMBL/GenBank/DDBJ databases">
        <title>Draft genome sequence of Thauera terpenica.</title>
        <authorList>
            <person name="Liu B."/>
            <person name="Frostegard A.H."/>
            <person name="Shapleigh J.P."/>
        </authorList>
    </citation>
    <scope>NUCLEOTIDE SEQUENCE [LARGE SCALE GENOMIC DNA]</scope>
    <source>
        <strain evidence="2 3">58Eu</strain>
    </source>
</reference>
<dbReference type="RefSeq" id="WP_021250664.1">
    <property type="nucleotide sequence ID" value="NZ_ATJV01000092.1"/>
</dbReference>
<evidence type="ECO:0000313" key="2">
    <source>
        <dbReference type="EMBL" id="EPZ14207.1"/>
    </source>
</evidence>
<evidence type="ECO:0000313" key="3">
    <source>
        <dbReference type="Proteomes" id="UP000015455"/>
    </source>
</evidence>
<dbReference type="eggNOG" id="COG3745">
    <property type="taxonomic scope" value="Bacteria"/>
</dbReference>
<accession>S9ZL56</accession>
<dbReference type="AlphaFoldDB" id="S9ZL56"/>
<dbReference type="Proteomes" id="UP000015455">
    <property type="component" value="Unassembled WGS sequence"/>
</dbReference>
<dbReference type="STRING" id="1348657.M622_06430"/>
<dbReference type="InterPro" id="IPR031571">
    <property type="entry name" value="RcpC_dom"/>
</dbReference>
<dbReference type="CDD" id="cd11614">
    <property type="entry name" value="SAF_CpaB_FlgA_like"/>
    <property type="match status" value="1"/>
</dbReference>
<protein>
    <recommendedName>
        <fullName evidence="1">SAF domain-containing protein</fullName>
    </recommendedName>
</protein>
<dbReference type="SMART" id="SM00858">
    <property type="entry name" value="SAF"/>
    <property type="match status" value="1"/>
</dbReference>
<gene>
    <name evidence="2" type="ORF">M622_06430</name>
</gene>
<dbReference type="PATRIC" id="fig|1348657.5.peg.3272"/>
<dbReference type="OrthoDB" id="2037472at2"/>
<evidence type="ECO:0000259" key="1">
    <source>
        <dbReference type="SMART" id="SM00858"/>
    </source>
</evidence>
<dbReference type="EMBL" id="ATJV01000092">
    <property type="protein sequence ID" value="EPZ14207.1"/>
    <property type="molecule type" value="Genomic_DNA"/>
</dbReference>
<keyword evidence="3" id="KW-1185">Reference proteome</keyword>
<dbReference type="InterPro" id="IPR017592">
    <property type="entry name" value="Pilus_assmbl_Flp-typ_CpaB"/>
</dbReference>
<feature type="domain" description="SAF" evidence="1">
    <location>
        <begin position="53"/>
        <end position="117"/>
    </location>
</feature>
<dbReference type="InterPro" id="IPR013974">
    <property type="entry name" value="SAF"/>
</dbReference>
<dbReference type="NCBIfam" id="TIGR03177">
    <property type="entry name" value="pilus_cpaB"/>
    <property type="match status" value="1"/>
</dbReference>
<comment type="caution">
    <text evidence="2">The sequence shown here is derived from an EMBL/GenBank/DDBJ whole genome shotgun (WGS) entry which is preliminary data.</text>
</comment>